<feature type="region of interest" description="Disordered" evidence="5">
    <location>
        <begin position="132"/>
        <end position="165"/>
    </location>
</feature>
<feature type="domain" description="BHLH" evidence="6">
    <location>
        <begin position="21"/>
        <end position="79"/>
    </location>
</feature>
<dbReference type="Proteomes" id="UP000695022">
    <property type="component" value="Unplaced"/>
</dbReference>
<accession>A0ABM1EU00</accession>
<dbReference type="InterPro" id="IPR003650">
    <property type="entry name" value="Orange_dom"/>
</dbReference>
<evidence type="ECO:0000313" key="9">
    <source>
        <dbReference type="RefSeq" id="XP_014675671.1"/>
    </source>
</evidence>
<protein>
    <submittedName>
        <fullName evidence="9">Transcription factor HES-5-like</fullName>
    </submittedName>
</protein>
<dbReference type="InterPro" id="IPR011598">
    <property type="entry name" value="bHLH_dom"/>
</dbReference>
<dbReference type="Pfam" id="PF00010">
    <property type="entry name" value="HLH"/>
    <property type="match status" value="1"/>
</dbReference>
<gene>
    <name evidence="9" type="primary">LOC106815685</name>
</gene>
<dbReference type="CDD" id="cd11410">
    <property type="entry name" value="bHLH_O_HES"/>
    <property type="match status" value="1"/>
</dbReference>
<keyword evidence="3" id="KW-0804">Transcription</keyword>
<dbReference type="PROSITE" id="PS51054">
    <property type="entry name" value="ORANGE"/>
    <property type="match status" value="1"/>
</dbReference>
<evidence type="ECO:0000256" key="2">
    <source>
        <dbReference type="ARBA" id="ARBA00023015"/>
    </source>
</evidence>
<feature type="domain" description="Orange" evidence="7">
    <location>
        <begin position="97"/>
        <end position="129"/>
    </location>
</feature>
<dbReference type="SUPFAM" id="SSF158457">
    <property type="entry name" value="Orange domain-like"/>
    <property type="match status" value="1"/>
</dbReference>
<name>A0ABM1EU00_PRICU</name>
<dbReference type="SMART" id="SM00511">
    <property type="entry name" value="ORANGE"/>
    <property type="match status" value="1"/>
</dbReference>
<evidence type="ECO:0000313" key="8">
    <source>
        <dbReference type="Proteomes" id="UP000695022"/>
    </source>
</evidence>
<dbReference type="SUPFAM" id="SSF47459">
    <property type="entry name" value="HLH, helix-loop-helix DNA-binding domain"/>
    <property type="match status" value="1"/>
</dbReference>
<evidence type="ECO:0000256" key="4">
    <source>
        <dbReference type="ARBA" id="ARBA00023242"/>
    </source>
</evidence>
<dbReference type="PROSITE" id="PS50888">
    <property type="entry name" value="BHLH"/>
    <property type="match status" value="1"/>
</dbReference>
<keyword evidence="4" id="KW-0539">Nucleus</keyword>
<dbReference type="PANTHER" id="PTHR10985">
    <property type="entry name" value="BASIC HELIX-LOOP-HELIX TRANSCRIPTION FACTOR, HES-RELATED"/>
    <property type="match status" value="1"/>
</dbReference>
<reference evidence="9" key="1">
    <citation type="submission" date="2025-08" db="UniProtKB">
        <authorList>
            <consortium name="RefSeq"/>
        </authorList>
    </citation>
    <scope>IDENTIFICATION</scope>
</reference>
<dbReference type="Pfam" id="PF07527">
    <property type="entry name" value="Hairy_orange"/>
    <property type="match status" value="1"/>
</dbReference>
<organism evidence="8 9">
    <name type="scientific">Priapulus caudatus</name>
    <name type="common">Priapulid worm</name>
    <dbReference type="NCBI Taxonomy" id="37621"/>
    <lineage>
        <taxon>Eukaryota</taxon>
        <taxon>Metazoa</taxon>
        <taxon>Ecdysozoa</taxon>
        <taxon>Scalidophora</taxon>
        <taxon>Priapulida</taxon>
        <taxon>Priapulimorpha</taxon>
        <taxon>Priapulimorphida</taxon>
        <taxon>Priapulidae</taxon>
        <taxon>Priapulus</taxon>
    </lineage>
</organism>
<dbReference type="Gene3D" id="4.10.280.10">
    <property type="entry name" value="Helix-loop-helix DNA-binding domain"/>
    <property type="match status" value="1"/>
</dbReference>
<keyword evidence="8" id="KW-1185">Reference proteome</keyword>
<dbReference type="InterPro" id="IPR050370">
    <property type="entry name" value="HES_HEY"/>
</dbReference>
<keyword evidence="2" id="KW-0805">Transcription regulation</keyword>
<dbReference type="RefSeq" id="XP_014675671.1">
    <property type="nucleotide sequence ID" value="XM_014820185.1"/>
</dbReference>
<evidence type="ECO:0000259" key="6">
    <source>
        <dbReference type="PROSITE" id="PS50888"/>
    </source>
</evidence>
<sequence>MYPKPAHLASEHMPKLSKDRRRKIFKPIVEKKRRDRINSCLDDLKELLRQQGMRKEGMCYSKVEKADILEMAVEYLHAIRSQQITVMASRPELAMKYQAGYTECAAAVSQFMGLSGLSPELGTRVMGHLSGVITNRSPLPPSPTSLPSSPTSLPPTSAPSVRSAYSGSARLPLATKRDVMKTGSGERGFSAVAITAGPPVLLCKPVPIIPELIANPVYANPYKSMLPMWRPW</sequence>
<evidence type="ECO:0000256" key="5">
    <source>
        <dbReference type="SAM" id="MobiDB-lite"/>
    </source>
</evidence>
<evidence type="ECO:0000259" key="7">
    <source>
        <dbReference type="PROSITE" id="PS51054"/>
    </source>
</evidence>
<proteinExistence type="predicted"/>
<evidence type="ECO:0000256" key="3">
    <source>
        <dbReference type="ARBA" id="ARBA00023163"/>
    </source>
</evidence>
<dbReference type="SMART" id="SM00353">
    <property type="entry name" value="HLH"/>
    <property type="match status" value="1"/>
</dbReference>
<dbReference type="InterPro" id="IPR036638">
    <property type="entry name" value="HLH_DNA-bd_sf"/>
</dbReference>
<comment type="subcellular location">
    <subcellularLocation>
        <location evidence="1">Nucleus</location>
    </subcellularLocation>
</comment>
<evidence type="ECO:0000256" key="1">
    <source>
        <dbReference type="ARBA" id="ARBA00004123"/>
    </source>
</evidence>
<dbReference type="GeneID" id="106815685"/>